<evidence type="ECO:0000313" key="3">
    <source>
        <dbReference type="Proteomes" id="UP000326852"/>
    </source>
</evidence>
<proteinExistence type="predicted"/>
<name>A0A5N6MSW9_9MICC</name>
<dbReference type="RefSeq" id="WP_152271394.1">
    <property type="nucleotide sequence ID" value="NZ_VTFX01000001.1"/>
</dbReference>
<feature type="region of interest" description="Disordered" evidence="1">
    <location>
        <begin position="1"/>
        <end position="28"/>
    </location>
</feature>
<feature type="region of interest" description="Disordered" evidence="1">
    <location>
        <begin position="45"/>
        <end position="109"/>
    </location>
</feature>
<dbReference type="EMBL" id="VTFX01000001">
    <property type="protein sequence ID" value="KAD4060184.1"/>
    <property type="molecule type" value="Genomic_DNA"/>
</dbReference>
<protein>
    <submittedName>
        <fullName evidence="2">Uncharacterized protein</fullName>
    </submittedName>
</protein>
<organism evidence="2 3">
    <name type="scientific">Arthrobacter yangruifuii</name>
    <dbReference type="NCBI Taxonomy" id="2606616"/>
    <lineage>
        <taxon>Bacteria</taxon>
        <taxon>Bacillati</taxon>
        <taxon>Actinomycetota</taxon>
        <taxon>Actinomycetes</taxon>
        <taxon>Micrococcales</taxon>
        <taxon>Micrococcaceae</taxon>
        <taxon>Arthrobacter</taxon>
    </lineage>
</organism>
<dbReference type="AlphaFoldDB" id="A0A5N6MSW9"/>
<reference evidence="2 3" key="1">
    <citation type="submission" date="2019-08" db="EMBL/GenBank/DDBJ databases">
        <title>Arthrobacter sp. nov., isolated from plateau pika and Tibetan wild ass.</title>
        <authorList>
            <person name="Ge Y."/>
        </authorList>
    </citation>
    <scope>NUCLEOTIDE SEQUENCE [LARGE SCALE GENOMIC DNA]</scope>
    <source>
        <strain evidence="2 3">785</strain>
    </source>
</reference>
<evidence type="ECO:0000313" key="2">
    <source>
        <dbReference type="EMBL" id="KAD4060184.1"/>
    </source>
</evidence>
<accession>A0A5N6MSW9</accession>
<evidence type="ECO:0000256" key="1">
    <source>
        <dbReference type="SAM" id="MobiDB-lite"/>
    </source>
</evidence>
<feature type="compositionally biased region" description="Low complexity" evidence="1">
    <location>
        <begin position="45"/>
        <end position="83"/>
    </location>
</feature>
<gene>
    <name evidence="2" type="ORF">GD627_03770</name>
</gene>
<keyword evidence="3" id="KW-1185">Reference proteome</keyword>
<dbReference type="Proteomes" id="UP000326852">
    <property type="component" value="Unassembled WGS sequence"/>
</dbReference>
<sequence length="210" mass="20833">MRITKEKPSYPHRTARPFPGGPKARGPISAAGLATVACGLAVASCAQPAPDPDPQASGSAASDSASGSPAASPSSAGGSEATSGGQGSGQAGTADPHALLDPLTNHRSPAGTETVLLSEQGSGTKSYPLGTALAPGQRVLVTASCPAGERVIIESDAGLLWTDLICGNPATSTYLSPPAGDSTVDSAIRVSTTGNSPYWLLVTLQEDAQQ</sequence>
<comment type="caution">
    <text evidence="2">The sequence shown here is derived from an EMBL/GenBank/DDBJ whole genome shotgun (WGS) entry which is preliminary data.</text>
</comment>